<feature type="signal peptide" evidence="1">
    <location>
        <begin position="1"/>
        <end position="25"/>
    </location>
</feature>
<evidence type="ECO:0000256" key="1">
    <source>
        <dbReference type="SAM" id="SignalP"/>
    </source>
</evidence>
<accession>A0A1J5IFY0</accession>
<reference evidence="2 3" key="1">
    <citation type="journal article" date="2016" name="Environ. Microbiol.">
        <title>Genomic resolution of a cold subsurface aquifer community provides metabolic insights for novel microbes adapted to high CO concentrations.</title>
        <authorList>
            <person name="Probst A.J."/>
            <person name="Castelle C.J."/>
            <person name="Singh A."/>
            <person name="Brown C.T."/>
            <person name="Anantharaman K."/>
            <person name="Sharon I."/>
            <person name="Hug L.A."/>
            <person name="Burstein D."/>
            <person name="Emerson J.B."/>
            <person name="Thomas B.C."/>
            <person name="Banfield J.F."/>
        </authorList>
    </citation>
    <scope>NUCLEOTIDE SEQUENCE [LARGE SCALE GENOMIC DNA]</scope>
    <source>
        <strain evidence="2">CG2_30_54_11</strain>
    </source>
</reference>
<name>A0A1J5IFY0_9BACT</name>
<evidence type="ECO:0008006" key="4">
    <source>
        <dbReference type="Google" id="ProtNLM"/>
    </source>
</evidence>
<dbReference type="SUPFAM" id="SSF49899">
    <property type="entry name" value="Concanavalin A-like lectins/glucanases"/>
    <property type="match status" value="1"/>
</dbReference>
<dbReference type="Proteomes" id="UP000183245">
    <property type="component" value="Unassembled WGS sequence"/>
</dbReference>
<dbReference type="AlphaFoldDB" id="A0A1J5IFY0"/>
<evidence type="ECO:0000313" key="2">
    <source>
        <dbReference type="EMBL" id="OIP95972.1"/>
    </source>
</evidence>
<dbReference type="InterPro" id="IPR013320">
    <property type="entry name" value="ConA-like_dom_sf"/>
</dbReference>
<dbReference type="EMBL" id="MNZT01000097">
    <property type="protein sequence ID" value="OIP95972.1"/>
    <property type="molecule type" value="Genomic_DNA"/>
</dbReference>
<organism evidence="2 3">
    <name type="scientific">Candidatus Wirthbacteria bacterium CG2_30_54_11</name>
    <dbReference type="NCBI Taxonomy" id="1817892"/>
    <lineage>
        <taxon>Bacteria</taxon>
        <taxon>Candidatus Wirthbacteria</taxon>
    </lineage>
</organism>
<sequence length="1015" mass="109520">MRLRSGLFTLLACLAGLVLCQQASAAEVMSTGTFDADGAQFLVSDAVQDVFAYNTFLDSDGGAWRKDLNAQDQSWYTEKVKLTRGNRDDFPVHAYLILTDSSLEIIDAEEQKLWMRFTEGAGHMLPAGDHYAVTALNGKIYVASNTRLTVIDFIHDSASYYDAGGVNATTGTIQDRNEVLTWTGAAGDTVADSVVNDVSVTVMDGVTYVAVATESGVSLLNETTGDVNDYYDVASNDDTNEVVLMADGTLYYTNESDGDLEVYYSIENDVGDQNTPDFEYDTATTPALLANPGATRYPLIATYQTSNIDATRHTLYIGSAFGVTVLQENASPNESNGSVKYMTNAYITEEMIGDVRGMWTLEDDAGDFQDRSKNNNDLLDMNTVLRNVPAVRGEGITLSSGSQEYLHMDYNSDFDFGTGSFSQSGWFSHPDTSGGQVSLTDRTDGSEIGWQLYLNTTGELVGRVSDDGTNWDTVTGADSVDDDAWHQFTLVWEPGAALTLYVDGLESGQDAALQTVGSISGTTPVLDIGRDHDGSEYFDGDLDELMISAEALTAQQIWDMYQKGNAAFDSLYDNYLSGSTTSANGLAALSDGRVLWTGTNDGAAGGALSVVKIGETGDYATSTVKDILNADSTFLTYTTATTPALPSNNITSVSMSRAQQREFLVVGTDTGALGMISGYTWYSASDSYTHGGILDSGGKCSASATFQLCDSLGQVFTMTPMTSTSYSLYEGYEYDDRDAPVGPVLLVGSPTTEIAPQWQWENVWDRNGVEGYYMRIGTTENGEEFMAPRWLGFIHHFTQDPVFAYAGTYYAQLKVRDKVGNEGRWGPTTVLVVQPSMTFIVEGVSAGTPDLGSGSSEKETTDIDSWSAVIDFGTLPVNEPVVAAQKLILTMNLGEGYVVTAQHDQPMWAASNDQDVISPFAATNLVPEYWSAAPLGHIGYHTDDVTLSSVGNGPARFRGTADKFAGLSTVPQEVMYGDTGPTSDTAFVVYKIQISPTILPGRYHNQVTYIATATF</sequence>
<evidence type="ECO:0000313" key="3">
    <source>
        <dbReference type="Proteomes" id="UP000183245"/>
    </source>
</evidence>
<feature type="chain" id="PRO_5012927371" description="LamG-like jellyroll fold domain-containing protein" evidence="1">
    <location>
        <begin position="26"/>
        <end position="1015"/>
    </location>
</feature>
<keyword evidence="1" id="KW-0732">Signal</keyword>
<dbReference type="STRING" id="1817892.AUK40_05500"/>
<comment type="caution">
    <text evidence="2">The sequence shown here is derived from an EMBL/GenBank/DDBJ whole genome shotgun (WGS) entry which is preliminary data.</text>
</comment>
<protein>
    <recommendedName>
        <fullName evidence="4">LamG-like jellyroll fold domain-containing protein</fullName>
    </recommendedName>
</protein>
<dbReference type="Gene3D" id="2.60.120.200">
    <property type="match status" value="1"/>
</dbReference>
<gene>
    <name evidence="2" type="ORF">AUK40_05500</name>
</gene>
<proteinExistence type="predicted"/>
<dbReference type="Pfam" id="PF13385">
    <property type="entry name" value="Laminin_G_3"/>
    <property type="match status" value="1"/>
</dbReference>